<evidence type="ECO:0000259" key="4">
    <source>
        <dbReference type="Pfam" id="PF01281"/>
    </source>
</evidence>
<evidence type="ECO:0000313" key="6">
    <source>
        <dbReference type="Proteomes" id="UP001278500"/>
    </source>
</evidence>
<protein>
    <recommendedName>
        <fullName evidence="4">Ribosomal protein L9 domain-containing protein</fullName>
    </recommendedName>
</protein>
<comment type="caution">
    <text evidence="5">The sequence shown here is derived from an EMBL/GenBank/DDBJ whole genome shotgun (WGS) entry which is preliminary data.</text>
</comment>
<dbReference type="GO" id="GO:1990904">
    <property type="term" value="C:ribonucleoprotein complex"/>
    <property type="evidence" value="ECO:0007669"/>
    <property type="project" value="UniProtKB-KW"/>
</dbReference>
<dbReference type="PANTHER" id="PTHR21368">
    <property type="entry name" value="50S RIBOSOMAL PROTEIN L9"/>
    <property type="match status" value="1"/>
</dbReference>
<evidence type="ECO:0000256" key="2">
    <source>
        <dbReference type="ARBA" id="ARBA00022980"/>
    </source>
</evidence>
<dbReference type="RefSeq" id="XP_062676912.1">
    <property type="nucleotide sequence ID" value="XM_062827544.1"/>
</dbReference>
<reference evidence="5" key="1">
    <citation type="journal article" date="2023" name="Mol. Phylogenet. Evol.">
        <title>Genome-scale phylogeny and comparative genomics of the fungal order Sordariales.</title>
        <authorList>
            <person name="Hensen N."/>
            <person name="Bonometti L."/>
            <person name="Westerberg I."/>
            <person name="Brannstrom I.O."/>
            <person name="Guillou S."/>
            <person name="Cros-Aarteil S."/>
            <person name="Calhoun S."/>
            <person name="Haridas S."/>
            <person name="Kuo A."/>
            <person name="Mondo S."/>
            <person name="Pangilinan J."/>
            <person name="Riley R."/>
            <person name="LaButti K."/>
            <person name="Andreopoulos B."/>
            <person name="Lipzen A."/>
            <person name="Chen C."/>
            <person name="Yan M."/>
            <person name="Daum C."/>
            <person name="Ng V."/>
            <person name="Clum A."/>
            <person name="Steindorff A."/>
            <person name="Ohm R.A."/>
            <person name="Martin F."/>
            <person name="Silar P."/>
            <person name="Natvig D.O."/>
            <person name="Lalanne C."/>
            <person name="Gautier V."/>
            <person name="Ament-Velasquez S.L."/>
            <person name="Kruys A."/>
            <person name="Hutchinson M.I."/>
            <person name="Powell A.J."/>
            <person name="Barry K."/>
            <person name="Miller A.N."/>
            <person name="Grigoriev I.V."/>
            <person name="Debuchy R."/>
            <person name="Gladieux P."/>
            <person name="Hiltunen Thoren M."/>
            <person name="Johannesson H."/>
        </authorList>
    </citation>
    <scope>NUCLEOTIDE SEQUENCE</scope>
    <source>
        <strain evidence="5">CBS 560.94</strain>
    </source>
</reference>
<evidence type="ECO:0000256" key="3">
    <source>
        <dbReference type="ARBA" id="ARBA00023274"/>
    </source>
</evidence>
<name>A0AAE0J210_9PEZI</name>
<evidence type="ECO:0000313" key="5">
    <source>
        <dbReference type="EMBL" id="KAK3334746.1"/>
    </source>
</evidence>
<dbReference type="GO" id="GO:0005840">
    <property type="term" value="C:ribosome"/>
    <property type="evidence" value="ECO:0007669"/>
    <property type="project" value="UniProtKB-KW"/>
</dbReference>
<keyword evidence="2" id="KW-0689">Ribosomal protein</keyword>
<proteinExistence type="inferred from homology"/>
<feature type="domain" description="Ribosomal protein L9" evidence="4">
    <location>
        <begin position="62"/>
        <end position="105"/>
    </location>
</feature>
<keyword evidence="3" id="KW-0687">Ribonucleoprotein</keyword>
<dbReference type="InterPro" id="IPR020070">
    <property type="entry name" value="Ribosomal_bL9_N"/>
</dbReference>
<dbReference type="GeneID" id="87864698"/>
<dbReference type="InterPro" id="IPR009027">
    <property type="entry name" value="Ribosomal_bL9/RNase_H1_N"/>
</dbReference>
<dbReference type="GO" id="GO:0003735">
    <property type="term" value="F:structural constituent of ribosome"/>
    <property type="evidence" value="ECO:0007669"/>
    <property type="project" value="InterPro"/>
</dbReference>
<keyword evidence="6" id="KW-1185">Reference proteome</keyword>
<dbReference type="EMBL" id="JAUEPP010000009">
    <property type="protein sequence ID" value="KAK3334746.1"/>
    <property type="molecule type" value="Genomic_DNA"/>
</dbReference>
<accession>A0AAE0J210</accession>
<dbReference type="AlphaFoldDB" id="A0AAE0J210"/>
<dbReference type="Proteomes" id="UP001278500">
    <property type="component" value="Unassembled WGS sequence"/>
</dbReference>
<evidence type="ECO:0000256" key="1">
    <source>
        <dbReference type="ARBA" id="ARBA00010605"/>
    </source>
</evidence>
<dbReference type="Gene3D" id="3.40.5.10">
    <property type="entry name" value="Ribosomal protein L9, N-terminal domain"/>
    <property type="match status" value="1"/>
</dbReference>
<sequence>MTASALSKWPTCLACLRRLAQPFGASHGEPRARAVPVARPIVHIQTRAASHRMRLQDQGVVVRLLEDIPKFGRKHAIFRIERGRMRNEWFPKNKAEYMTPARFQELGLTRDAIGEVDRSFVILSALDAAARPKPAEQKTEEPVPEVQIPQVKVPDVTPETAHALLSELVPNTLTFHREPVPITIPQPKPAQEPKISPLIARHAPASTAETPSTDKAQRAIFGSVSSSDILNQIKALISGHEEASRIVLGPSSVKIVGLAEDNDRIRHLGRWEIEIAVARAGSGLEPVRKSVEILPSAQ</sequence>
<comment type="similarity">
    <text evidence="1">Belongs to the bacterial ribosomal protein bL9 family.</text>
</comment>
<dbReference type="InterPro" id="IPR036935">
    <property type="entry name" value="Ribosomal_bL9_N_sf"/>
</dbReference>
<dbReference type="SUPFAM" id="SSF55658">
    <property type="entry name" value="L9 N-domain-like"/>
    <property type="match status" value="1"/>
</dbReference>
<reference evidence="5" key="2">
    <citation type="submission" date="2023-06" db="EMBL/GenBank/DDBJ databases">
        <authorList>
            <consortium name="Lawrence Berkeley National Laboratory"/>
            <person name="Haridas S."/>
            <person name="Hensen N."/>
            <person name="Bonometti L."/>
            <person name="Westerberg I."/>
            <person name="Brannstrom I.O."/>
            <person name="Guillou S."/>
            <person name="Cros-Aarteil S."/>
            <person name="Calhoun S."/>
            <person name="Kuo A."/>
            <person name="Mondo S."/>
            <person name="Pangilinan J."/>
            <person name="Riley R."/>
            <person name="Labutti K."/>
            <person name="Andreopoulos B."/>
            <person name="Lipzen A."/>
            <person name="Chen C."/>
            <person name="Yanf M."/>
            <person name="Daum C."/>
            <person name="Ng V."/>
            <person name="Clum A."/>
            <person name="Steindorff A."/>
            <person name="Ohm R."/>
            <person name="Martin F."/>
            <person name="Silar P."/>
            <person name="Natvig D."/>
            <person name="Lalanne C."/>
            <person name="Gautier V."/>
            <person name="Ament-Velasquez S.L."/>
            <person name="Kruys A."/>
            <person name="Hutchinson M.I."/>
            <person name="Powell A.J."/>
            <person name="Barry K."/>
            <person name="Miller A.N."/>
            <person name="Grigoriev I.V."/>
            <person name="Debuchy R."/>
            <person name="Gladieux P."/>
            <person name="Thoren M.H."/>
            <person name="Johannesson H."/>
        </authorList>
    </citation>
    <scope>NUCLEOTIDE SEQUENCE</scope>
    <source>
        <strain evidence="5">CBS 560.94</strain>
    </source>
</reference>
<organism evidence="5 6">
    <name type="scientific">Neurospora tetraspora</name>
    <dbReference type="NCBI Taxonomy" id="94610"/>
    <lineage>
        <taxon>Eukaryota</taxon>
        <taxon>Fungi</taxon>
        <taxon>Dikarya</taxon>
        <taxon>Ascomycota</taxon>
        <taxon>Pezizomycotina</taxon>
        <taxon>Sordariomycetes</taxon>
        <taxon>Sordariomycetidae</taxon>
        <taxon>Sordariales</taxon>
        <taxon>Sordariaceae</taxon>
        <taxon>Neurospora</taxon>
    </lineage>
</organism>
<gene>
    <name evidence="5" type="ORF">B0H65DRAFT_479685</name>
</gene>
<dbReference type="InterPro" id="IPR000244">
    <property type="entry name" value="Ribosomal_bL9"/>
</dbReference>
<dbReference type="GO" id="GO:0006412">
    <property type="term" value="P:translation"/>
    <property type="evidence" value="ECO:0007669"/>
    <property type="project" value="InterPro"/>
</dbReference>
<dbReference type="Pfam" id="PF01281">
    <property type="entry name" value="Ribosomal_L9_N"/>
    <property type="match status" value="1"/>
</dbReference>